<dbReference type="EMBL" id="LKTM01000001">
    <property type="protein sequence ID" value="KQH81028.1"/>
    <property type="molecule type" value="Genomic_DNA"/>
</dbReference>
<comment type="caution">
    <text evidence="2">The sequence shown here is derived from an EMBL/GenBank/DDBJ whole genome shotgun (WGS) entry which is preliminary data.</text>
</comment>
<dbReference type="Pfam" id="PF02405">
    <property type="entry name" value="MlaE"/>
    <property type="match status" value="1"/>
</dbReference>
<feature type="transmembrane region" description="Helical" evidence="1">
    <location>
        <begin position="169"/>
        <end position="190"/>
    </location>
</feature>
<dbReference type="OrthoDB" id="3745645at2"/>
<evidence type="ECO:0000313" key="3">
    <source>
        <dbReference type="Proteomes" id="UP000051677"/>
    </source>
</evidence>
<dbReference type="PANTHER" id="PTHR30188">
    <property type="entry name" value="ABC TRANSPORTER PERMEASE PROTEIN-RELATED"/>
    <property type="match status" value="1"/>
</dbReference>
<dbReference type="AlphaFoldDB" id="A0A0Q2XIS3"/>
<sequence>MTQTVPNALAAPALPLLQRTFNGFASEWNRVGSQMRFYAATLGSIPDAITNYRSELLRLIAQMGLGAAALAMIGGTVVIVGFLTMTTGALVAVQGYNQLASVGIEALTGFASSYFNVRLIVPGTASVALSATIGAGATAQIGAMRINEEIDALEVIGIRSVAYLASSRVVAGVVVVIPLYCVAIMMAFFASRAGTTAIYGQGSGVYDHYFNTFLSPRDIIWSFLQVVAITIVVMLVHTFYGYTAHGGPAGVGEAVGRAVRTSMVVAAVEIVMITLAVYGQSGNFHLAG</sequence>
<protein>
    <submittedName>
        <fullName evidence="2">ABC transporter permease</fullName>
    </submittedName>
</protein>
<feature type="transmembrane region" description="Helical" evidence="1">
    <location>
        <begin position="59"/>
        <end position="83"/>
    </location>
</feature>
<proteinExistence type="predicted"/>
<accession>A0A0Q2XIS3</accession>
<dbReference type="InterPro" id="IPR030802">
    <property type="entry name" value="Permease_MalE"/>
</dbReference>
<dbReference type="RefSeq" id="WP_055575787.1">
    <property type="nucleotide sequence ID" value="NZ_LKTM01000001.1"/>
</dbReference>
<dbReference type="Proteomes" id="UP000051677">
    <property type="component" value="Unassembled WGS sequence"/>
</dbReference>
<keyword evidence="1" id="KW-0812">Transmembrane</keyword>
<evidence type="ECO:0000313" key="2">
    <source>
        <dbReference type="EMBL" id="KQH81028.1"/>
    </source>
</evidence>
<dbReference type="GO" id="GO:0005548">
    <property type="term" value="F:phospholipid transporter activity"/>
    <property type="evidence" value="ECO:0007669"/>
    <property type="project" value="TreeGrafter"/>
</dbReference>
<keyword evidence="1" id="KW-1133">Transmembrane helix</keyword>
<feature type="transmembrane region" description="Helical" evidence="1">
    <location>
        <begin position="261"/>
        <end position="279"/>
    </location>
</feature>
<name>A0A0Q2XIS3_MYCGO</name>
<keyword evidence="1" id="KW-0472">Membrane</keyword>
<dbReference type="PANTHER" id="PTHR30188:SF13">
    <property type="entry name" value="CONSERVED HYPOTHETICAL INTEGRAL MEMBRANE PROTEIN YRBE3B"/>
    <property type="match status" value="1"/>
</dbReference>
<gene>
    <name evidence="2" type="ORF">AO501_05230</name>
</gene>
<organism evidence="2 3">
    <name type="scientific">Mycobacterium gordonae</name>
    <dbReference type="NCBI Taxonomy" id="1778"/>
    <lineage>
        <taxon>Bacteria</taxon>
        <taxon>Bacillati</taxon>
        <taxon>Actinomycetota</taxon>
        <taxon>Actinomycetes</taxon>
        <taxon>Mycobacteriales</taxon>
        <taxon>Mycobacteriaceae</taxon>
        <taxon>Mycobacterium</taxon>
    </lineage>
</organism>
<feature type="transmembrane region" description="Helical" evidence="1">
    <location>
        <begin position="219"/>
        <end position="240"/>
    </location>
</feature>
<dbReference type="GO" id="GO:0043190">
    <property type="term" value="C:ATP-binding cassette (ABC) transporter complex"/>
    <property type="evidence" value="ECO:0007669"/>
    <property type="project" value="InterPro"/>
</dbReference>
<evidence type="ECO:0000256" key="1">
    <source>
        <dbReference type="SAM" id="Phobius"/>
    </source>
</evidence>
<reference evidence="2 3" key="1">
    <citation type="submission" date="2015-10" db="EMBL/GenBank/DDBJ databases">
        <title>Mycobacterium gordonae draft genome assembly.</title>
        <authorList>
            <person name="Ustinova V."/>
            <person name="Smirnova T."/>
            <person name="Blagodatskikh K."/>
            <person name="Varlamov D."/>
            <person name="Larionova E."/>
            <person name="Chernousova L."/>
        </authorList>
    </citation>
    <scope>NUCLEOTIDE SEQUENCE [LARGE SCALE GENOMIC DNA]</scope>
    <source>
        <strain evidence="2 3">CTRI 14-8773</strain>
    </source>
</reference>